<name>A0AAD1TFI4_PELCU</name>
<dbReference type="EMBL" id="OW240923">
    <property type="protein sequence ID" value="CAH2325160.1"/>
    <property type="molecule type" value="Genomic_DNA"/>
</dbReference>
<reference evidence="1" key="1">
    <citation type="submission" date="2022-03" db="EMBL/GenBank/DDBJ databases">
        <authorList>
            <person name="Alioto T."/>
            <person name="Alioto T."/>
            <person name="Gomez Garrido J."/>
        </authorList>
    </citation>
    <scope>NUCLEOTIDE SEQUENCE</scope>
</reference>
<dbReference type="GO" id="GO:0042278">
    <property type="term" value="P:purine nucleoside metabolic process"/>
    <property type="evidence" value="ECO:0007669"/>
    <property type="project" value="TreeGrafter"/>
</dbReference>
<dbReference type="AlphaFoldDB" id="A0AAD1TFI4"/>
<proteinExistence type="predicted"/>
<dbReference type="GO" id="GO:0005654">
    <property type="term" value="C:nucleoplasm"/>
    <property type="evidence" value="ECO:0007669"/>
    <property type="project" value="TreeGrafter"/>
</dbReference>
<protein>
    <submittedName>
        <fullName evidence="1">Uncharacterized protein</fullName>
    </submittedName>
</protein>
<accession>A0AAD1TFI4</accession>
<evidence type="ECO:0000313" key="2">
    <source>
        <dbReference type="Proteomes" id="UP001295444"/>
    </source>
</evidence>
<dbReference type="InterPro" id="IPR043472">
    <property type="entry name" value="Macro_dom-like"/>
</dbReference>
<keyword evidence="2" id="KW-1185">Reference proteome</keyword>
<dbReference type="GO" id="GO:0140293">
    <property type="term" value="F:ADP-ribosylglutamate hydrolase activity"/>
    <property type="evidence" value="ECO:0007669"/>
    <property type="project" value="TreeGrafter"/>
</dbReference>
<dbReference type="Proteomes" id="UP001295444">
    <property type="component" value="Chromosome 12"/>
</dbReference>
<dbReference type="PANTHER" id="PTHR11106:SF93">
    <property type="entry name" value="ADP-RIBOSE GLYCOHYDROLASE MACROD1"/>
    <property type="match status" value="1"/>
</dbReference>
<dbReference type="GO" id="GO:0006974">
    <property type="term" value="P:DNA damage response"/>
    <property type="evidence" value="ECO:0007669"/>
    <property type="project" value="TreeGrafter"/>
</dbReference>
<sequence>MIIVLLTQPRSFTLQPFRRAWLLETLAVQPCRSRLPSLPLAFSWFKSAAFHQVGPSTNQRAPVKLFLRSHAHLESSLARNQNPPYRCTAYQTFPPFWSSRPMATSGKLDLRSPSTNWKEAKKFLKELDTKKRREHYGIKDYITLKDIPSWKDHAKKLKVQQPEEVKYPKNKDLNQKISITKGDITKLEVDAIVNAGKMHNLLVFRVFLTTMNVIKSFIETEKQYLYECKSGWIHDKCLNKLRQKVQYCPFRHLICYNF</sequence>
<evidence type="ECO:0000313" key="1">
    <source>
        <dbReference type="EMBL" id="CAH2325160.1"/>
    </source>
</evidence>
<gene>
    <name evidence="1" type="ORF">PECUL_23A047719</name>
</gene>
<dbReference type="GO" id="GO:0140291">
    <property type="term" value="P:peptidyl-glutamate ADP-deribosylation"/>
    <property type="evidence" value="ECO:0007669"/>
    <property type="project" value="TreeGrafter"/>
</dbReference>
<dbReference type="Gene3D" id="3.40.220.10">
    <property type="entry name" value="Leucine Aminopeptidase, subunit E, domain 1"/>
    <property type="match status" value="1"/>
</dbReference>
<dbReference type="PANTHER" id="PTHR11106">
    <property type="entry name" value="GANGLIOSIDE INDUCED DIFFERENTIATION ASSOCIATED PROTEIN 2-RELATED"/>
    <property type="match status" value="1"/>
</dbReference>
<organism evidence="1 2">
    <name type="scientific">Pelobates cultripes</name>
    <name type="common">Western spadefoot toad</name>
    <dbReference type="NCBI Taxonomy" id="61616"/>
    <lineage>
        <taxon>Eukaryota</taxon>
        <taxon>Metazoa</taxon>
        <taxon>Chordata</taxon>
        <taxon>Craniata</taxon>
        <taxon>Vertebrata</taxon>
        <taxon>Euteleostomi</taxon>
        <taxon>Amphibia</taxon>
        <taxon>Batrachia</taxon>
        <taxon>Anura</taxon>
        <taxon>Pelobatoidea</taxon>
        <taxon>Pelobatidae</taxon>
        <taxon>Pelobates</taxon>
    </lineage>
</organism>
<dbReference type="SUPFAM" id="SSF52949">
    <property type="entry name" value="Macro domain-like"/>
    <property type="match status" value="1"/>
</dbReference>